<dbReference type="CDD" id="cd08044">
    <property type="entry name" value="TAF5_NTD2"/>
    <property type="match status" value="1"/>
</dbReference>
<dbReference type="CDD" id="cd00200">
    <property type="entry name" value="WD40"/>
    <property type="match status" value="1"/>
</dbReference>
<sequence>MSATIEAEVLQALKTLQKHNFRVSRHRGNVESEAALKKEAGLTDSSVADEFLEFKADSPDDPQSFAFAYEQVLSFIDGCTYQHRLELSGLLYPIFVQLYMRLVSGNYPNEGTCVLLLSKLVLAAELMTKYRRFQEDFYQEDIQALASITEPNHLFTNPIVETFRGSDFSISIASLSFALFRRFIREKGLAVIQSIIKDQLHIEVVDGPPRSKIQLCCRRGAIFGESRRDANSEVVFYGLLKDPNVELDPSEVSDAMTGTQDVDSELTPKKKKKKENNSFGHKPSKYDDSKTHSKSPALDRIPIPRISDTYLDQQRTLRQETAQILRSLLQRESNPRPSALLYTVCNAQPGESALAIRRGGVSCMTFSEDLGMLAAGLGSGRIRIWALGAESLRQMLPPDKLEALDMNDARIKSKMLHDGNGEAQPSRDLIGHQLTVHGVAFSPDGQLIASTSADGSLRLWSTTIWGGALSVWRDHVLPIWCVDWAPAYGHYIVTGSSDRTARLYACDHAPQPLRIFTGHKADVTAVAFHPNINYLGTGSADRAVRLFDVRSGKGVRLYTGHKGSVQCLTFSPCGRYLASGGWCGATCLWDLGSGAQIGQLGGYSSTSGCSKNAVTAVTGSAGEAATDQLLTAPVVSLTFCPDGGRLATGGLEGALRIWNVGMSGVARGTVENESATSLLSVHSASRDDSRASGGAVGRGEEADPYYGVVGGYEVSRTCLQDAFFTRKTAVLAVRFAHPYLLLAAGPYNQV</sequence>
<dbReference type="Pfam" id="PF04494">
    <property type="entry name" value="TFIID_NTD2"/>
    <property type="match status" value="1"/>
</dbReference>
<dbReference type="InterPro" id="IPR037264">
    <property type="entry name" value="TFIID_NTD2_sf"/>
</dbReference>
<dbReference type="WBParaSite" id="TTAC_0000080001-mRNA-1">
    <property type="protein sequence ID" value="TTAC_0000080001-mRNA-1"/>
    <property type="gene ID" value="TTAC_0000080001"/>
</dbReference>
<feature type="repeat" description="WD" evidence="4">
    <location>
        <begin position="634"/>
        <end position="660"/>
    </location>
</feature>
<dbReference type="GO" id="GO:0016251">
    <property type="term" value="F:RNA polymerase II general transcription initiation factor activity"/>
    <property type="evidence" value="ECO:0007669"/>
    <property type="project" value="TreeGrafter"/>
</dbReference>
<dbReference type="PROSITE" id="PS50294">
    <property type="entry name" value="WD_REPEATS_REGION"/>
    <property type="match status" value="3"/>
</dbReference>
<dbReference type="InterPro" id="IPR015943">
    <property type="entry name" value="WD40/YVTN_repeat-like_dom_sf"/>
</dbReference>
<dbReference type="PROSITE" id="PS50082">
    <property type="entry name" value="WD_REPEATS_2"/>
    <property type="match status" value="4"/>
</dbReference>
<keyword evidence="4" id="KW-0853">WD repeat</keyword>
<dbReference type="AlphaFoldDB" id="A0A0R3WJF2"/>
<evidence type="ECO:0000256" key="1">
    <source>
        <dbReference type="ARBA" id="ARBA00004123"/>
    </source>
</evidence>
<dbReference type="SMART" id="SM00320">
    <property type="entry name" value="WD40"/>
    <property type="match status" value="6"/>
</dbReference>
<dbReference type="SUPFAM" id="SSF50978">
    <property type="entry name" value="WD40 repeat-like"/>
    <property type="match status" value="1"/>
</dbReference>
<dbReference type="InterPro" id="IPR036322">
    <property type="entry name" value="WD40_repeat_dom_sf"/>
</dbReference>
<dbReference type="PANTHER" id="PTHR19879">
    <property type="entry name" value="TRANSCRIPTION INITIATION FACTOR TFIID"/>
    <property type="match status" value="1"/>
</dbReference>
<organism evidence="7">
    <name type="scientific">Hydatigena taeniaeformis</name>
    <name type="common">Feline tapeworm</name>
    <name type="synonym">Taenia taeniaeformis</name>
    <dbReference type="NCBI Taxonomy" id="6205"/>
    <lineage>
        <taxon>Eukaryota</taxon>
        <taxon>Metazoa</taxon>
        <taxon>Spiralia</taxon>
        <taxon>Lophotrochozoa</taxon>
        <taxon>Platyhelminthes</taxon>
        <taxon>Cestoda</taxon>
        <taxon>Eucestoda</taxon>
        <taxon>Cyclophyllidea</taxon>
        <taxon>Taeniidae</taxon>
        <taxon>Hydatigera</taxon>
    </lineage>
</organism>
<protein>
    <submittedName>
        <fullName evidence="7">WD_REPEATS_REGION domain-containing protein</fullName>
    </submittedName>
</protein>
<evidence type="ECO:0000256" key="4">
    <source>
        <dbReference type="PROSITE-ProRule" id="PRU00221"/>
    </source>
</evidence>
<feature type="repeat" description="WD" evidence="4">
    <location>
        <begin position="516"/>
        <end position="557"/>
    </location>
</feature>
<dbReference type="GO" id="GO:0005669">
    <property type="term" value="C:transcription factor TFIID complex"/>
    <property type="evidence" value="ECO:0007669"/>
    <property type="project" value="TreeGrafter"/>
</dbReference>
<dbReference type="SUPFAM" id="SSF160897">
    <property type="entry name" value="Taf5 N-terminal domain-like"/>
    <property type="match status" value="1"/>
</dbReference>
<evidence type="ECO:0000256" key="3">
    <source>
        <dbReference type="ARBA" id="ARBA00023242"/>
    </source>
</evidence>
<feature type="domain" description="TFIID subunit TAF5 NTD2" evidence="6">
    <location>
        <begin position="60"/>
        <end position="199"/>
    </location>
</feature>
<dbReference type="PANTHER" id="PTHR19879:SF1">
    <property type="entry name" value="CANNONBALL-RELATED"/>
    <property type="match status" value="1"/>
</dbReference>
<evidence type="ECO:0000256" key="2">
    <source>
        <dbReference type="ARBA" id="ARBA00009435"/>
    </source>
</evidence>
<comment type="subcellular location">
    <subcellularLocation>
        <location evidence="1">Nucleus</location>
    </subcellularLocation>
</comment>
<dbReference type="Gene3D" id="1.25.40.500">
    <property type="entry name" value="TFIID subunit TAF5, NTD2 domain"/>
    <property type="match status" value="1"/>
</dbReference>
<evidence type="ECO:0000313" key="7">
    <source>
        <dbReference type="WBParaSite" id="TTAC_0000080001-mRNA-1"/>
    </source>
</evidence>
<dbReference type="Gene3D" id="2.130.10.10">
    <property type="entry name" value="YVTN repeat-like/Quinoprotein amine dehydrogenase"/>
    <property type="match status" value="3"/>
</dbReference>
<evidence type="ECO:0000256" key="5">
    <source>
        <dbReference type="SAM" id="MobiDB-lite"/>
    </source>
</evidence>
<proteinExistence type="inferred from homology"/>
<dbReference type="InterPro" id="IPR007582">
    <property type="entry name" value="TFIID_NTD2"/>
</dbReference>
<keyword evidence="3" id="KW-0539">Nucleus</keyword>
<feature type="region of interest" description="Disordered" evidence="5">
    <location>
        <begin position="248"/>
        <end position="305"/>
    </location>
</feature>
<evidence type="ECO:0000259" key="6">
    <source>
        <dbReference type="Pfam" id="PF04494"/>
    </source>
</evidence>
<reference evidence="7" key="1">
    <citation type="submission" date="2017-02" db="UniProtKB">
        <authorList>
            <consortium name="WormBaseParasite"/>
        </authorList>
    </citation>
    <scope>IDENTIFICATION</scope>
</reference>
<feature type="repeat" description="WD" evidence="4">
    <location>
        <begin position="429"/>
        <end position="461"/>
    </location>
</feature>
<dbReference type="GO" id="GO:0006367">
    <property type="term" value="P:transcription initiation at RNA polymerase II promoter"/>
    <property type="evidence" value="ECO:0007669"/>
    <property type="project" value="TreeGrafter"/>
</dbReference>
<accession>A0A0R3WJF2</accession>
<dbReference type="STRING" id="6205.A0A0R3WJF2"/>
<dbReference type="Pfam" id="PF00400">
    <property type="entry name" value="WD40"/>
    <property type="match status" value="6"/>
</dbReference>
<dbReference type="InterPro" id="IPR001680">
    <property type="entry name" value="WD40_rpt"/>
</dbReference>
<name>A0A0R3WJF2_HYDTA</name>
<comment type="similarity">
    <text evidence="2">Belongs to the WD repeat TAF5 family.</text>
</comment>
<feature type="repeat" description="WD" evidence="4">
    <location>
        <begin position="558"/>
        <end position="599"/>
    </location>
</feature>